<dbReference type="RefSeq" id="WP_152195839.1">
    <property type="nucleotide sequence ID" value="NZ_VUKD01000004.1"/>
</dbReference>
<organism evidence="3 4">
    <name type="scientific">Georgenia subflava</name>
    <dbReference type="NCBI Taxonomy" id="1622177"/>
    <lineage>
        <taxon>Bacteria</taxon>
        <taxon>Bacillati</taxon>
        <taxon>Actinomycetota</taxon>
        <taxon>Actinomycetes</taxon>
        <taxon>Micrococcales</taxon>
        <taxon>Bogoriellaceae</taxon>
        <taxon>Georgenia</taxon>
    </lineage>
</organism>
<evidence type="ECO:0000313" key="3">
    <source>
        <dbReference type="EMBL" id="MPV36181.1"/>
    </source>
</evidence>
<proteinExistence type="predicted"/>
<name>A0A6N7EFL6_9MICO</name>
<dbReference type="OrthoDB" id="3658511at2"/>
<evidence type="ECO:0000259" key="1">
    <source>
        <dbReference type="Pfam" id="PF14399"/>
    </source>
</evidence>
<protein>
    <submittedName>
        <fullName evidence="3">DUF4872 domain-containing protein</fullName>
    </submittedName>
</protein>
<comment type="caution">
    <text evidence="3">The sequence shown here is derived from an EMBL/GenBank/DDBJ whole genome shotgun (WGS) entry which is preliminary data.</text>
</comment>
<dbReference type="Proteomes" id="UP000437709">
    <property type="component" value="Unassembled WGS sequence"/>
</dbReference>
<feature type="domain" description="Butirosin biosynthesis protein H N-terminal" evidence="1">
    <location>
        <begin position="56"/>
        <end position="187"/>
    </location>
</feature>
<dbReference type="AlphaFoldDB" id="A0A6N7EFL6"/>
<dbReference type="InterPro" id="IPR026935">
    <property type="entry name" value="BtrH_N"/>
</dbReference>
<sequence length="387" mass="39855">MTDRRALKQLVRTRMARTGESSTTAHRHVTARAADRGLPGLTPGYPAFGADAHRPSGLARHLLAQAGVDLSEAMACGLGGGIGFLYAVFEYAQVPHPLLTIVAQHHPQPWLEAVAQHLGLTLTSVTSSKAGTALSKLDAALESGRAAEITVGRGLLPWHPGVDAVEAADPYPVVVAGKDGEEYLVDDGAAQPHRIGAQPLGEAWAAHRKGRFAVVTVDPPAGAPDLAGAVRAAVTTTHAHLTGPVLGNSFDSNIGLSGIGRFADDLADRRTKKGWARRFGTPEALVVGTHRLAECLTWAHTSGGATRPLYAQFLAEAAAPAGLDLSAASGTAAEAGTLWTELADLAGTTTTADDPAETIEALAALAAEIVPVEERLAAQLGAAIGAD</sequence>
<reference evidence="3 4" key="1">
    <citation type="submission" date="2019-10" db="EMBL/GenBank/DDBJ databases">
        <title>Georgenia wutianyii sp. nov. and Georgenia yuyongxinii sp. nov. isolated from plateau pika (Ochotona curzoniae) in the Qinghai-Tibet plateau of China.</title>
        <authorList>
            <person name="Tian Z."/>
        </authorList>
    </citation>
    <scope>NUCLEOTIDE SEQUENCE [LARGE SCALE GENOMIC DNA]</scope>
    <source>
        <strain evidence="3 4">JCM 19765</strain>
    </source>
</reference>
<gene>
    <name evidence="3" type="ORF">GB881_03820</name>
</gene>
<dbReference type="Pfam" id="PF16169">
    <property type="entry name" value="DUF4872"/>
    <property type="match status" value="1"/>
</dbReference>
<evidence type="ECO:0000259" key="2">
    <source>
        <dbReference type="Pfam" id="PF16169"/>
    </source>
</evidence>
<dbReference type="InterPro" id="IPR032369">
    <property type="entry name" value="DUF4872"/>
</dbReference>
<evidence type="ECO:0000313" key="4">
    <source>
        <dbReference type="Proteomes" id="UP000437709"/>
    </source>
</evidence>
<keyword evidence="4" id="KW-1185">Reference proteome</keyword>
<accession>A0A6N7EFL6</accession>
<dbReference type="Pfam" id="PF14399">
    <property type="entry name" value="BtrH_N"/>
    <property type="match status" value="1"/>
</dbReference>
<dbReference type="EMBL" id="WHPC01000007">
    <property type="protein sequence ID" value="MPV36181.1"/>
    <property type="molecule type" value="Genomic_DNA"/>
</dbReference>
<feature type="domain" description="DUF4872" evidence="2">
    <location>
        <begin position="213"/>
        <end position="380"/>
    </location>
</feature>